<proteinExistence type="predicted"/>
<dbReference type="Pfam" id="PF02653">
    <property type="entry name" value="BPD_transp_2"/>
    <property type="match status" value="1"/>
</dbReference>
<keyword evidence="11" id="KW-1185">Reference proteome</keyword>
<dbReference type="AlphaFoldDB" id="A0A5C8UM48"/>
<dbReference type="CDD" id="cd06579">
    <property type="entry name" value="TM_PBP1_transp_AraH_like"/>
    <property type="match status" value="1"/>
</dbReference>
<evidence type="ECO:0000313" key="10">
    <source>
        <dbReference type="EMBL" id="TXN28360.1"/>
    </source>
</evidence>
<feature type="transmembrane region" description="Helical" evidence="9">
    <location>
        <begin position="289"/>
        <end position="311"/>
    </location>
</feature>
<evidence type="ECO:0000256" key="7">
    <source>
        <dbReference type="ARBA" id="ARBA00023136"/>
    </source>
</evidence>
<evidence type="ECO:0000256" key="4">
    <source>
        <dbReference type="ARBA" id="ARBA00022519"/>
    </source>
</evidence>
<comment type="caution">
    <text evidence="10">The sequence shown here is derived from an EMBL/GenBank/DDBJ whole genome shotgun (WGS) entry which is preliminary data.</text>
</comment>
<feature type="transmembrane region" description="Helical" evidence="9">
    <location>
        <begin position="233"/>
        <end position="256"/>
    </location>
</feature>
<feature type="transmembrane region" description="Helical" evidence="9">
    <location>
        <begin position="35"/>
        <end position="59"/>
    </location>
</feature>
<evidence type="ECO:0000313" key="11">
    <source>
        <dbReference type="Proteomes" id="UP000321379"/>
    </source>
</evidence>
<reference evidence="10 11" key="1">
    <citation type="submission" date="2019-08" db="EMBL/GenBank/DDBJ databases">
        <title>Bacterial whole genome sequence for Glaciihabitans sp. CHu50b-6-2.</title>
        <authorList>
            <person name="Jin L."/>
        </authorList>
    </citation>
    <scope>NUCLEOTIDE SEQUENCE [LARGE SCALE GENOMIC DNA]</scope>
    <source>
        <strain evidence="10 11">CHu50b-6-2</strain>
    </source>
</reference>
<feature type="transmembrane region" description="Helical" evidence="9">
    <location>
        <begin position="144"/>
        <end position="163"/>
    </location>
</feature>
<comment type="subcellular location">
    <subcellularLocation>
        <location evidence="1">Cell membrane</location>
        <topology evidence="1">Multi-pass membrane protein</topology>
    </subcellularLocation>
</comment>
<sequence>MTQHVTDKPQVASGPAPAGAAIQSNRAIAVSASRFGLPVLLIILIVIFSVLAPQTFATVTNLRTVLSTQSVLAVLALAAMMTLVIGEFDLSLGAQMGLSALLFPGLAANGTLPLPVALICAILATTLVGLINGILVAKLKINSFIATIGMAALLSAAVLAYSGGNTIYAGVPPSLLSIAAFAPLGIPGPIIYVAVIALVVWLLLQRTPFGRWMAAVGGSRDAAKLSGINTDRVTVVTFTLAGVLCGISGVLLASQLGSGNPAVGPGQLLPAFAAAFLGATSFRVGQFNVWGTIFAVLTIATGVAGLNLLGLPSWVEPAFNGLALIVAVTATRYLRGKPL</sequence>
<keyword evidence="3" id="KW-1003">Cell membrane</keyword>
<keyword evidence="6 9" id="KW-1133">Transmembrane helix</keyword>
<name>A0A5C8UM48_9MICO</name>
<dbReference type="InterPro" id="IPR001851">
    <property type="entry name" value="ABC_transp_permease"/>
</dbReference>
<evidence type="ECO:0000256" key="1">
    <source>
        <dbReference type="ARBA" id="ARBA00004651"/>
    </source>
</evidence>
<evidence type="ECO:0000256" key="8">
    <source>
        <dbReference type="ARBA" id="ARBA00039381"/>
    </source>
</evidence>
<keyword evidence="7 9" id="KW-0472">Membrane</keyword>
<dbReference type="PANTHER" id="PTHR32196:SF71">
    <property type="entry name" value="AUTOINDUCER 2 IMPORT SYSTEM PERMEASE PROTEIN LSRD"/>
    <property type="match status" value="1"/>
</dbReference>
<dbReference type="GO" id="GO:0022857">
    <property type="term" value="F:transmembrane transporter activity"/>
    <property type="evidence" value="ECO:0007669"/>
    <property type="project" value="InterPro"/>
</dbReference>
<dbReference type="PANTHER" id="PTHR32196">
    <property type="entry name" value="ABC TRANSPORTER PERMEASE PROTEIN YPHD-RELATED-RELATED"/>
    <property type="match status" value="1"/>
</dbReference>
<accession>A0A5C8UM48</accession>
<organism evidence="10 11">
    <name type="scientific">Lacisediminihabitans profunda</name>
    <dbReference type="NCBI Taxonomy" id="2594790"/>
    <lineage>
        <taxon>Bacteria</taxon>
        <taxon>Bacillati</taxon>
        <taxon>Actinomycetota</taxon>
        <taxon>Actinomycetes</taxon>
        <taxon>Micrococcales</taxon>
        <taxon>Microbacteriaceae</taxon>
        <taxon>Lacisediminihabitans</taxon>
    </lineage>
</organism>
<evidence type="ECO:0000256" key="9">
    <source>
        <dbReference type="SAM" id="Phobius"/>
    </source>
</evidence>
<evidence type="ECO:0000256" key="3">
    <source>
        <dbReference type="ARBA" id="ARBA00022475"/>
    </source>
</evidence>
<dbReference type="RefSeq" id="WP_147785074.1">
    <property type="nucleotide sequence ID" value="NZ_VRMG01000015.1"/>
</dbReference>
<keyword evidence="2" id="KW-0813">Transport</keyword>
<evidence type="ECO:0000256" key="5">
    <source>
        <dbReference type="ARBA" id="ARBA00022692"/>
    </source>
</evidence>
<dbReference type="Proteomes" id="UP000321379">
    <property type="component" value="Unassembled WGS sequence"/>
</dbReference>
<protein>
    <recommendedName>
        <fullName evidence="8">Autoinducer 2 import system permease protein LsrD</fullName>
    </recommendedName>
</protein>
<feature type="transmembrane region" description="Helical" evidence="9">
    <location>
        <begin position="175"/>
        <end position="204"/>
    </location>
</feature>
<keyword evidence="5 9" id="KW-0812">Transmembrane</keyword>
<feature type="transmembrane region" description="Helical" evidence="9">
    <location>
        <begin position="71"/>
        <end position="94"/>
    </location>
</feature>
<evidence type="ECO:0000256" key="6">
    <source>
        <dbReference type="ARBA" id="ARBA00022989"/>
    </source>
</evidence>
<feature type="transmembrane region" description="Helical" evidence="9">
    <location>
        <begin position="262"/>
        <end position="282"/>
    </location>
</feature>
<feature type="transmembrane region" description="Helical" evidence="9">
    <location>
        <begin position="114"/>
        <end position="137"/>
    </location>
</feature>
<keyword evidence="4" id="KW-0997">Cell inner membrane</keyword>
<dbReference type="EMBL" id="VRMG01000015">
    <property type="protein sequence ID" value="TXN28360.1"/>
    <property type="molecule type" value="Genomic_DNA"/>
</dbReference>
<gene>
    <name evidence="10" type="ORF">FVP33_18000</name>
</gene>
<dbReference type="GO" id="GO:0005886">
    <property type="term" value="C:plasma membrane"/>
    <property type="evidence" value="ECO:0007669"/>
    <property type="project" value="UniProtKB-SubCell"/>
</dbReference>
<evidence type="ECO:0000256" key="2">
    <source>
        <dbReference type="ARBA" id="ARBA00022448"/>
    </source>
</evidence>